<feature type="transmembrane region" description="Helical" evidence="6">
    <location>
        <begin position="487"/>
        <end position="505"/>
    </location>
</feature>
<reference evidence="10" key="2">
    <citation type="submission" date="2023-08" db="EMBL/GenBank/DDBJ databases">
        <title>Identification and characterization of horizontal gene transfer across gut microbiota members of farm animals based on homology search.</title>
        <authorList>
            <person name="Schwarzerova J."/>
            <person name="Nykrynova M."/>
            <person name="Jureckova K."/>
            <person name="Cejkova D."/>
            <person name="Rychlik I."/>
        </authorList>
    </citation>
    <scope>NUCLEOTIDE SEQUENCE</scope>
    <source>
        <strain evidence="10">ET15</strain>
        <strain evidence="9">ET37</strain>
    </source>
</reference>
<evidence type="ECO:0000313" key="12">
    <source>
        <dbReference type="Proteomes" id="UP001168478"/>
    </source>
</evidence>
<proteinExistence type="predicted"/>
<feature type="transmembrane region" description="Helical" evidence="6">
    <location>
        <begin position="284"/>
        <end position="300"/>
    </location>
</feature>
<evidence type="ECO:0000256" key="2">
    <source>
        <dbReference type="ARBA" id="ARBA00022475"/>
    </source>
</evidence>
<evidence type="ECO:0000313" key="11">
    <source>
        <dbReference type="Proteomes" id="UP001167831"/>
    </source>
</evidence>
<feature type="transmembrane region" description="Helical" evidence="6">
    <location>
        <begin position="387"/>
        <end position="410"/>
    </location>
</feature>
<feature type="transmembrane region" description="Helical" evidence="6">
    <location>
        <begin position="12"/>
        <end position="30"/>
    </location>
</feature>
<dbReference type="EMBL" id="JAUEIF010000002">
    <property type="protein sequence ID" value="MDN0024743.1"/>
    <property type="molecule type" value="Genomic_DNA"/>
</dbReference>
<feature type="transmembrane region" description="Helical" evidence="6">
    <location>
        <begin position="330"/>
        <end position="349"/>
    </location>
</feature>
<evidence type="ECO:0000313" key="9">
    <source>
        <dbReference type="EMBL" id="MDN0023380.1"/>
    </source>
</evidence>
<dbReference type="InterPro" id="IPR004477">
    <property type="entry name" value="ComEC_N"/>
</dbReference>
<dbReference type="InterPro" id="IPR052159">
    <property type="entry name" value="Competence_DNA_uptake"/>
</dbReference>
<evidence type="ECO:0000256" key="3">
    <source>
        <dbReference type="ARBA" id="ARBA00022692"/>
    </source>
</evidence>
<feature type="transmembrane region" description="Helical" evidence="6">
    <location>
        <begin position="60"/>
        <end position="77"/>
    </location>
</feature>
<evidence type="ECO:0000256" key="6">
    <source>
        <dbReference type="SAM" id="Phobius"/>
    </source>
</evidence>
<evidence type="ECO:0000259" key="7">
    <source>
        <dbReference type="Pfam" id="PF03772"/>
    </source>
</evidence>
<dbReference type="Pfam" id="PF13567">
    <property type="entry name" value="DUF4131"/>
    <property type="match status" value="1"/>
</dbReference>
<dbReference type="AlphaFoldDB" id="A0AAW7JMY2"/>
<dbReference type="Proteomes" id="UP001168478">
    <property type="component" value="Unassembled WGS sequence"/>
</dbReference>
<keyword evidence="11" id="KW-1185">Reference proteome</keyword>
<feature type="transmembrane region" description="Helical" evidence="6">
    <location>
        <begin position="355"/>
        <end position="375"/>
    </location>
</feature>
<comment type="subcellular location">
    <subcellularLocation>
        <location evidence="1">Cell membrane</location>
        <topology evidence="1">Multi-pass membrane protein</topology>
    </subcellularLocation>
</comment>
<dbReference type="GO" id="GO:0005886">
    <property type="term" value="C:plasma membrane"/>
    <property type="evidence" value="ECO:0007669"/>
    <property type="project" value="UniProtKB-SubCell"/>
</dbReference>
<feature type="domain" description="DUF4131" evidence="8">
    <location>
        <begin position="38"/>
        <end position="181"/>
    </location>
</feature>
<dbReference type="Proteomes" id="UP001167831">
    <property type="component" value="Unassembled WGS sequence"/>
</dbReference>
<evidence type="ECO:0000256" key="1">
    <source>
        <dbReference type="ARBA" id="ARBA00004651"/>
    </source>
</evidence>
<gene>
    <name evidence="9" type="ORF">QVN81_10155</name>
    <name evidence="10" type="ORF">QVN84_04290</name>
</gene>
<accession>A0AAW7JMY2</accession>
<feature type="transmembrane region" description="Helical" evidence="6">
    <location>
        <begin position="454"/>
        <end position="475"/>
    </location>
</feature>
<organism evidence="10 12">
    <name type="scientific">Leyella lascolaii</name>
    <dbReference type="NCBI Taxonomy" id="1776379"/>
    <lineage>
        <taxon>Bacteria</taxon>
        <taxon>Pseudomonadati</taxon>
        <taxon>Bacteroidota</taxon>
        <taxon>Bacteroidia</taxon>
        <taxon>Bacteroidales</taxon>
        <taxon>Prevotellaceae</taxon>
        <taxon>Leyella</taxon>
    </lineage>
</organism>
<feature type="transmembrane region" description="Helical" evidence="6">
    <location>
        <begin position="258"/>
        <end position="277"/>
    </location>
</feature>
<dbReference type="Pfam" id="PF03772">
    <property type="entry name" value="Competence"/>
    <property type="match status" value="1"/>
</dbReference>
<comment type="caution">
    <text evidence="10">The sequence shown here is derived from an EMBL/GenBank/DDBJ whole genome shotgun (WGS) entry which is preliminary data.</text>
</comment>
<dbReference type="PANTHER" id="PTHR30619">
    <property type="entry name" value="DNA INTERNALIZATION/COMPETENCE PROTEIN COMEC/REC2"/>
    <property type="match status" value="1"/>
</dbReference>
<reference evidence="10" key="1">
    <citation type="submission" date="2023-06" db="EMBL/GenBank/DDBJ databases">
        <authorList>
            <person name="Zeman M."/>
            <person name="Kubasova T."/>
            <person name="Jahodarova E."/>
            <person name="Nykrynova M."/>
            <person name="Rychlik I."/>
        </authorList>
    </citation>
    <scope>NUCLEOTIDE SEQUENCE</scope>
    <source>
        <strain evidence="10">ET15</strain>
        <strain evidence="9">ET37</strain>
    </source>
</reference>
<name>A0AAW7JMY2_9BACT</name>
<dbReference type="NCBIfam" id="TIGR00360">
    <property type="entry name" value="ComEC_N-term"/>
    <property type="match status" value="1"/>
</dbReference>
<keyword evidence="5 6" id="KW-0472">Membrane</keyword>
<evidence type="ECO:0000256" key="5">
    <source>
        <dbReference type="ARBA" id="ARBA00023136"/>
    </source>
</evidence>
<evidence type="ECO:0000259" key="8">
    <source>
        <dbReference type="Pfam" id="PF13567"/>
    </source>
</evidence>
<feature type="transmembrane region" description="Helical" evidence="6">
    <location>
        <begin position="416"/>
        <end position="442"/>
    </location>
</feature>
<protein>
    <submittedName>
        <fullName evidence="10">ComEC/Rec2 family competence protein</fullName>
    </submittedName>
</protein>
<dbReference type="InterPro" id="IPR025405">
    <property type="entry name" value="DUF4131"/>
</dbReference>
<keyword evidence="3 6" id="KW-0812">Transmembrane</keyword>
<dbReference type="RefSeq" id="WP_289825801.1">
    <property type="nucleotide sequence ID" value="NZ_JAUEIE010000011.1"/>
</dbReference>
<dbReference type="EMBL" id="JAUEIE010000011">
    <property type="protein sequence ID" value="MDN0023380.1"/>
    <property type="molecule type" value="Genomic_DNA"/>
</dbReference>
<evidence type="ECO:0000313" key="10">
    <source>
        <dbReference type="EMBL" id="MDN0024743.1"/>
    </source>
</evidence>
<keyword evidence="4 6" id="KW-1133">Transmembrane helix</keyword>
<sequence>MKPNGRIQQFPLLRVALMLVAGIVAGDALYGAVGQSVWMLSAVALLLLSFTLWHRPITQSCVIMAVIVLAGAWRVTARLGDVCMTLPDKPVCYEAVVASRPVAHGKVVRCDLLVSNGALVRRKIRASILCNERDGRARRLSVGDGMRIVSELREPENYHKDSNFDYRRWMSVHGFVATTFLLPSSWQSLPVSLDSLSRTDRLSLRAMRMRESLLSRIHSLRGMSAEERAVVAAMTLGDKSGLTVELKETYSVTGASHVLALSGLHLGIIYFILTLLFSRRRVHAMGQAAVVVTIWGYVFMVGLPASAVRAATMFSLCSLVSMLNRDRMSLNTISFAAVVMLAANPLYLWDVGFQMSFMAVIGILVFYNPFYRCLSGRRVWGVRMFRRLWALTSVSVAAQLGVAPLIAYYFGRFSCYFILTNIIAVPLTTLIIYFTFILFALTPLPVLQGWAGEVLLRLVSWLNGGLELVASLPGASIDGIRMSVPRVALVYVIIACTYCLGIYAARLHRSASYMRK</sequence>
<evidence type="ECO:0000256" key="4">
    <source>
        <dbReference type="ARBA" id="ARBA00022989"/>
    </source>
</evidence>
<keyword evidence="2" id="KW-1003">Cell membrane</keyword>
<dbReference type="PANTHER" id="PTHR30619:SF1">
    <property type="entry name" value="RECOMBINATION PROTEIN 2"/>
    <property type="match status" value="1"/>
</dbReference>
<feature type="domain" description="ComEC/Rec2-related protein" evidence="7">
    <location>
        <begin position="234"/>
        <end position="499"/>
    </location>
</feature>